<organism evidence="7 8">
    <name type="scientific">Acinetobacter soli</name>
    <dbReference type="NCBI Taxonomy" id="487316"/>
    <lineage>
        <taxon>Bacteria</taxon>
        <taxon>Pseudomonadati</taxon>
        <taxon>Pseudomonadota</taxon>
        <taxon>Gammaproteobacteria</taxon>
        <taxon>Moraxellales</taxon>
        <taxon>Moraxellaceae</taxon>
        <taxon>Acinetobacter</taxon>
    </lineage>
</organism>
<evidence type="ECO:0000313" key="8">
    <source>
        <dbReference type="Proteomes" id="UP000185674"/>
    </source>
</evidence>
<gene>
    <name evidence="5" type="primary">coaE</name>
    <name evidence="7" type="ORF">BEN76_14870</name>
</gene>
<reference evidence="7 8" key="1">
    <citation type="submission" date="2016-08" db="EMBL/GenBank/DDBJ databases">
        <title>Complete genome sequence of Acinetobacter baylyi strain GFJ2.</title>
        <authorList>
            <person name="Tabata M."/>
            <person name="Kuboki S."/>
            <person name="Gibu N."/>
            <person name="Kinouchi Y."/>
            <person name="Vangnai A."/>
            <person name="Kasai D."/>
            <person name="Fukuda M."/>
        </authorList>
    </citation>
    <scope>NUCLEOTIDE SEQUENCE [LARGE SCALE GENOMIC DNA]</scope>
    <source>
        <strain evidence="7 8">GFJ2</strain>
    </source>
</reference>
<dbReference type="UniPathway" id="UPA00241">
    <property type="reaction ID" value="UER00356"/>
</dbReference>
<dbReference type="InterPro" id="IPR001977">
    <property type="entry name" value="Depp_CoAkinase"/>
</dbReference>
<keyword evidence="5" id="KW-0808">Transferase</keyword>
<keyword evidence="5" id="KW-0963">Cytoplasm</keyword>
<evidence type="ECO:0000256" key="2">
    <source>
        <dbReference type="ARBA" id="ARBA00022741"/>
    </source>
</evidence>
<dbReference type="EMBL" id="CP016896">
    <property type="protein sequence ID" value="APV37212.1"/>
    <property type="molecule type" value="Genomic_DNA"/>
</dbReference>
<evidence type="ECO:0000313" key="7">
    <source>
        <dbReference type="EMBL" id="APV37212.1"/>
    </source>
</evidence>
<dbReference type="SUPFAM" id="SSF52540">
    <property type="entry name" value="P-loop containing nucleoside triphosphate hydrolases"/>
    <property type="match status" value="1"/>
</dbReference>
<dbReference type="PANTHER" id="PTHR10695">
    <property type="entry name" value="DEPHOSPHO-COA KINASE-RELATED"/>
    <property type="match status" value="1"/>
</dbReference>
<evidence type="ECO:0000256" key="6">
    <source>
        <dbReference type="NCBIfam" id="TIGR00152"/>
    </source>
</evidence>
<accession>A0A1P8EM81</accession>
<dbReference type="NCBIfam" id="TIGR00152">
    <property type="entry name" value="dephospho-CoA kinase"/>
    <property type="match status" value="1"/>
</dbReference>
<feature type="binding site" evidence="5">
    <location>
        <begin position="12"/>
        <end position="17"/>
    </location>
    <ligand>
        <name>ATP</name>
        <dbReference type="ChEBI" id="CHEBI:30616"/>
    </ligand>
</feature>
<dbReference type="Proteomes" id="UP000185674">
    <property type="component" value="Chromosome"/>
</dbReference>
<dbReference type="Gene3D" id="3.40.50.300">
    <property type="entry name" value="P-loop containing nucleotide triphosphate hydrolases"/>
    <property type="match status" value="1"/>
</dbReference>
<dbReference type="AlphaFoldDB" id="A0A1P8EM81"/>
<dbReference type="RefSeq" id="WP_076033404.1">
    <property type="nucleotide sequence ID" value="NZ_BKPK01000002.1"/>
</dbReference>
<comment type="similarity">
    <text evidence="1 5">Belongs to the CoaE family.</text>
</comment>
<dbReference type="EC" id="2.7.1.24" evidence="5 6"/>
<keyword evidence="5 7" id="KW-0418">Kinase</keyword>
<evidence type="ECO:0000256" key="1">
    <source>
        <dbReference type="ARBA" id="ARBA00009018"/>
    </source>
</evidence>
<comment type="pathway">
    <text evidence="5">Cofactor biosynthesis; coenzyme A biosynthesis; CoA from (R)-pantothenate: step 5/5.</text>
</comment>
<proteinExistence type="inferred from homology"/>
<dbReference type="PROSITE" id="PS51219">
    <property type="entry name" value="DPCK"/>
    <property type="match status" value="1"/>
</dbReference>
<keyword evidence="3 5" id="KW-0067">ATP-binding</keyword>
<evidence type="ECO:0000256" key="5">
    <source>
        <dbReference type="HAMAP-Rule" id="MF_00376"/>
    </source>
</evidence>
<comment type="catalytic activity">
    <reaction evidence="5">
        <text>3'-dephospho-CoA + ATP = ADP + CoA + H(+)</text>
        <dbReference type="Rhea" id="RHEA:18245"/>
        <dbReference type="ChEBI" id="CHEBI:15378"/>
        <dbReference type="ChEBI" id="CHEBI:30616"/>
        <dbReference type="ChEBI" id="CHEBI:57287"/>
        <dbReference type="ChEBI" id="CHEBI:57328"/>
        <dbReference type="ChEBI" id="CHEBI:456216"/>
        <dbReference type="EC" id="2.7.1.24"/>
    </reaction>
</comment>
<protein>
    <recommendedName>
        <fullName evidence="5 6">Dephospho-CoA kinase</fullName>
        <ecNumber evidence="5 6">2.7.1.24</ecNumber>
    </recommendedName>
    <alternativeName>
        <fullName evidence="5">Dephosphocoenzyme A kinase</fullName>
    </alternativeName>
</protein>
<dbReference type="GO" id="GO:0005524">
    <property type="term" value="F:ATP binding"/>
    <property type="evidence" value="ECO:0007669"/>
    <property type="project" value="UniProtKB-UniRule"/>
</dbReference>
<dbReference type="GO" id="GO:0005737">
    <property type="term" value="C:cytoplasm"/>
    <property type="evidence" value="ECO:0007669"/>
    <property type="project" value="UniProtKB-SubCell"/>
</dbReference>
<keyword evidence="2 5" id="KW-0547">Nucleotide-binding</keyword>
<dbReference type="Pfam" id="PF01121">
    <property type="entry name" value="CoaE"/>
    <property type="match status" value="1"/>
</dbReference>
<dbReference type="GO" id="GO:0004140">
    <property type="term" value="F:dephospho-CoA kinase activity"/>
    <property type="evidence" value="ECO:0007669"/>
    <property type="project" value="UniProtKB-UniRule"/>
</dbReference>
<evidence type="ECO:0000256" key="4">
    <source>
        <dbReference type="ARBA" id="ARBA00022993"/>
    </source>
</evidence>
<dbReference type="STRING" id="487316.BEN76_14870"/>
<keyword evidence="4 5" id="KW-0173">Coenzyme A biosynthesis</keyword>
<dbReference type="CDD" id="cd02022">
    <property type="entry name" value="DPCK"/>
    <property type="match status" value="1"/>
</dbReference>
<dbReference type="eggNOG" id="COG0237">
    <property type="taxonomic scope" value="Bacteria"/>
</dbReference>
<evidence type="ECO:0000256" key="3">
    <source>
        <dbReference type="ARBA" id="ARBA00022840"/>
    </source>
</evidence>
<comment type="subcellular location">
    <subcellularLocation>
        <location evidence="5">Cytoplasm</location>
    </subcellularLocation>
</comment>
<dbReference type="PANTHER" id="PTHR10695:SF46">
    <property type="entry name" value="BIFUNCTIONAL COENZYME A SYNTHASE-RELATED"/>
    <property type="match status" value="1"/>
</dbReference>
<dbReference type="KEGG" id="asol:BEN76_14870"/>
<dbReference type="InterPro" id="IPR027417">
    <property type="entry name" value="P-loop_NTPase"/>
</dbReference>
<dbReference type="HAMAP" id="MF_00376">
    <property type="entry name" value="Dephospho_CoA_kinase"/>
    <property type="match status" value="1"/>
</dbReference>
<sequence length="199" mass="22476">MPYIVGLTGGIGSGKSAASQWFEHQGIDVVDADVVAREVVQPGQPALEKIAQHFGDWVLQADGQLDRRALRDYIFQHPEARQQLEAITHPIIRQSILSQLQQAQSAYVILVSPLLFETGQDRMTHRNLLVDVSEATQLKRASQRDAQSTEQIQKIIATQMPRSEKLKRADDVVHNEGTLDELYQQLMRLHTDYLTRSPD</sequence>
<comment type="function">
    <text evidence="5">Catalyzes the phosphorylation of the 3'-hydroxyl group of dephosphocoenzyme A to form coenzyme A.</text>
</comment>
<name>A0A1P8EM81_9GAMM</name>
<dbReference type="GO" id="GO:0015937">
    <property type="term" value="P:coenzyme A biosynthetic process"/>
    <property type="evidence" value="ECO:0007669"/>
    <property type="project" value="UniProtKB-UniRule"/>
</dbReference>